<comment type="miscellaneous">
    <text evidence="13">Reaction proceeds by a ping-pong mechanism involving intermediate methylation of a conserved cysteine residue.</text>
</comment>
<evidence type="ECO:0000256" key="8">
    <source>
        <dbReference type="ARBA" id="ARBA00022694"/>
    </source>
</evidence>
<evidence type="ECO:0000256" key="11">
    <source>
        <dbReference type="ARBA" id="ARBA00023014"/>
    </source>
</evidence>
<dbReference type="SFLD" id="SFLDG01062">
    <property type="entry name" value="methyltransferase_(Class_A)"/>
    <property type="match status" value="1"/>
</dbReference>
<dbReference type="GO" id="GO:0030488">
    <property type="term" value="P:tRNA methylation"/>
    <property type="evidence" value="ECO:0007669"/>
    <property type="project" value="UniProtKB-UniRule"/>
</dbReference>
<keyword evidence="7 13" id="KW-0949">S-adenosyl-L-methionine</keyword>
<dbReference type="GO" id="GO:0005737">
    <property type="term" value="C:cytoplasm"/>
    <property type="evidence" value="ECO:0007669"/>
    <property type="project" value="UniProtKB-SubCell"/>
</dbReference>
<protein>
    <recommendedName>
        <fullName evidence="13">Probable dual-specificity RNA methyltransferase RlmN</fullName>
        <ecNumber evidence="13">2.1.1.192</ecNumber>
    </recommendedName>
    <alternativeName>
        <fullName evidence="13">23S rRNA (adenine(2503)-C(2))-methyltransferase</fullName>
    </alternativeName>
    <alternativeName>
        <fullName evidence="13">23S rRNA m2A2503 methyltransferase</fullName>
    </alternativeName>
    <alternativeName>
        <fullName evidence="13">Ribosomal RNA large subunit methyltransferase N</fullName>
    </alternativeName>
    <alternativeName>
        <fullName evidence="13">tRNA (adenine(37)-C(2))-methyltransferase</fullName>
    </alternativeName>
    <alternativeName>
        <fullName evidence="13">tRNA m2A37 methyltransferase</fullName>
    </alternativeName>
</protein>
<dbReference type="PANTHER" id="PTHR30544:SF5">
    <property type="entry name" value="RADICAL SAM CORE DOMAIN-CONTAINING PROTEIN"/>
    <property type="match status" value="1"/>
</dbReference>
<keyword evidence="10 13" id="KW-0408">Iron</keyword>
<evidence type="ECO:0000256" key="4">
    <source>
        <dbReference type="ARBA" id="ARBA00022552"/>
    </source>
</evidence>
<dbReference type="GO" id="GO:0070475">
    <property type="term" value="P:rRNA base methylation"/>
    <property type="evidence" value="ECO:0007669"/>
    <property type="project" value="UniProtKB-UniRule"/>
</dbReference>
<reference evidence="16" key="1">
    <citation type="submission" date="2017-05" db="EMBL/GenBank/DDBJ databases">
        <authorList>
            <person name="Sung H."/>
        </authorList>
    </citation>
    <scope>NUCLEOTIDE SEQUENCE [LARGE SCALE GENOMIC DNA]</scope>
    <source>
        <strain evidence="16">AR23208</strain>
    </source>
</reference>
<dbReference type="Proteomes" id="UP000195437">
    <property type="component" value="Chromosome"/>
</dbReference>
<keyword evidence="8 13" id="KW-0819">tRNA processing</keyword>
<dbReference type="FunFam" id="3.20.20.70:FF:000014">
    <property type="entry name" value="Probable dual-specificity RNA methyltransferase RlmN"/>
    <property type="match status" value="1"/>
</dbReference>
<dbReference type="EMBL" id="CP021434">
    <property type="protein sequence ID" value="ARU62383.1"/>
    <property type="molecule type" value="Genomic_DNA"/>
</dbReference>
<dbReference type="GO" id="GO:0046872">
    <property type="term" value="F:metal ion binding"/>
    <property type="evidence" value="ECO:0007669"/>
    <property type="project" value="UniProtKB-KW"/>
</dbReference>
<feature type="binding site" evidence="13">
    <location>
        <begin position="236"/>
        <end position="238"/>
    </location>
    <ligand>
        <name>S-adenosyl-L-methionine</name>
        <dbReference type="ChEBI" id="CHEBI:59789"/>
    </ligand>
</feature>
<comment type="caution">
    <text evidence="13">Lacks conserved residue(s) required for the propagation of feature annotation.</text>
</comment>
<dbReference type="GO" id="GO:0019843">
    <property type="term" value="F:rRNA binding"/>
    <property type="evidence" value="ECO:0007669"/>
    <property type="project" value="UniProtKB-UniRule"/>
</dbReference>
<evidence type="ECO:0000256" key="12">
    <source>
        <dbReference type="ARBA" id="ARBA00023157"/>
    </source>
</evidence>
<dbReference type="AlphaFoldDB" id="A0A1Y0ISN0"/>
<keyword evidence="2 13" id="KW-0004">4Fe-4S</keyword>
<dbReference type="GO" id="GO:0070040">
    <property type="term" value="F:rRNA (adenine(2503)-C2-)-methyltransferase activity"/>
    <property type="evidence" value="ECO:0007669"/>
    <property type="project" value="UniProtKB-UniRule"/>
</dbReference>
<dbReference type="KEGG" id="tum:CBW65_16485"/>
<feature type="domain" description="Radical SAM core" evidence="14">
    <location>
        <begin position="114"/>
        <end position="350"/>
    </location>
</feature>
<keyword evidence="5 13" id="KW-0489">Methyltransferase</keyword>
<evidence type="ECO:0000256" key="3">
    <source>
        <dbReference type="ARBA" id="ARBA00022490"/>
    </source>
</evidence>
<evidence type="ECO:0000256" key="2">
    <source>
        <dbReference type="ARBA" id="ARBA00022485"/>
    </source>
</evidence>
<dbReference type="InterPro" id="IPR004383">
    <property type="entry name" value="rRNA_lsu_MTrfase_RlmN/Cfr"/>
</dbReference>
<dbReference type="InterPro" id="IPR048641">
    <property type="entry name" value="RlmN_N"/>
</dbReference>
<evidence type="ECO:0000256" key="10">
    <source>
        <dbReference type="ARBA" id="ARBA00023004"/>
    </source>
</evidence>
<comment type="subcellular location">
    <subcellularLocation>
        <location evidence="1 13">Cytoplasm</location>
    </subcellularLocation>
</comment>
<evidence type="ECO:0000256" key="5">
    <source>
        <dbReference type="ARBA" id="ARBA00022603"/>
    </source>
</evidence>
<dbReference type="InterPro" id="IPR027492">
    <property type="entry name" value="RNA_MTrfase_RlmN"/>
</dbReference>
<comment type="catalytic activity">
    <reaction evidence="13">
        <text>adenosine(2503) in 23S rRNA + 2 reduced [2Fe-2S]-[ferredoxin] + 2 S-adenosyl-L-methionine = 2-methyladenosine(2503) in 23S rRNA + 5'-deoxyadenosine + L-methionine + 2 oxidized [2Fe-2S]-[ferredoxin] + S-adenosyl-L-homocysteine</text>
        <dbReference type="Rhea" id="RHEA:42916"/>
        <dbReference type="Rhea" id="RHEA-COMP:10000"/>
        <dbReference type="Rhea" id="RHEA-COMP:10001"/>
        <dbReference type="Rhea" id="RHEA-COMP:10152"/>
        <dbReference type="Rhea" id="RHEA-COMP:10282"/>
        <dbReference type="ChEBI" id="CHEBI:17319"/>
        <dbReference type="ChEBI" id="CHEBI:33737"/>
        <dbReference type="ChEBI" id="CHEBI:33738"/>
        <dbReference type="ChEBI" id="CHEBI:57844"/>
        <dbReference type="ChEBI" id="CHEBI:57856"/>
        <dbReference type="ChEBI" id="CHEBI:59789"/>
        <dbReference type="ChEBI" id="CHEBI:74411"/>
        <dbReference type="ChEBI" id="CHEBI:74497"/>
        <dbReference type="EC" id="2.1.1.192"/>
    </reaction>
</comment>
<evidence type="ECO:0000256" key="7">
    <source>
        <dbReference type="ARBA" id="ARBA00022691"/>
    </source>
</evidence>
<feature type="binding site" evidence="13">
    <location>
        <position position="312"/>
    </location>
    <ligand>
        <name>S-adenosyl-L-methionine</name>
        <dbReference type="ChEBI" id="CHEBI:59789"/>
    </ligand>
</feature>
<comment type="similarity">
    <text evidence="13">Belongs to the radical SAM superfamily. RlmN family.</text>
</comment>
<dbReference type="SUPFAM" id="SSF102114">
    <property type="entry name" value="Radical SAM enzymes"/>
    <property type="match status" value="1"/>
</dbReference>
<comment type="cofactor">
    <cofactor evidence="13">
        <name>[4Fe-4S] cluster</name>
        <dbReference type="ChEBI" id="CHEBI:49883"/>
    </cofactor>
    <text evidence="13">Binds 1 [4Fe-4S] cluster. The cluster is coordinated with 3 cysteines and an exchangeable S-adenosyl-L-methionine.</text>
</comment>
<evidence type="ECO:0000256" key="9">
    <source>
        <dbReference type="ARBA" id="ARBA00022723"/>
    </source>
</evidence>
<evidence type="ECO:0000256" key="13">
    <source>
        <dbReference type="HAMAP-Rule" id="MF_01849"/>
    </source>
</evidence>
<keyword evidence="11 13" id="KW-0411">Iron-sulfur</keyword>
<organism evidence="15 16">
    <name type="scientific">Tumebacillus avium</name>
    <dbReference type="NCBI Taxonomy" id="1903704"/>
    <lineage>
        <taxon>Bacteria</taxon>
        <taxon>Bacillati</taxon>
        <taxon>Bacillota</taxon>
        <taxon>Bacilli</taxon>
        <taxon>Bacillales</taxon>
        <taxon>Alicyclobacillaceae</taxon>
        <taxon>Tumebacillus</taxon>
    </lineage>
</organism>
<keyword evidence="6 13" id="KW-0808">Transferase</keyword>
<feature type="active site" description="Proton acceptor" evidence="13">
    <location>
        <position position="108"/>
    </location>
</feature>
<comment type="function">
    <text evidence="13">Specifically methylates position 2 of adenine 2503 in 23S rRNA and position 2 of adenine 37 in tRNAs.</text>
</comment>
<keyword evidence="4 13" id="KW-0698">rRNA processing</keyword>
<dbReference type="GO" id="GO:0002935">
    <property type="term" value="F:tRNA (adenine(37)-C2)-methyltransferase activity"/>
    <property type="evidence" value="ECO:0007669"/>
    <property type="project" value="UniProtKB-UniRule"/>
</dbReference>
<evidence type="ECO:0000256" key="1">
    <source>
        <dbReference type="ARBA" id="ARBA00004496"/>
    </source>
</evidence>
<comment type="catalytic activity">
    <reaction evidence="13">
        <text>adenosine(37) in tRNA + 2 reduced [2Fe-2S]-[ferredoxin] + 2 S-adenosyl-L-methionine = 2-methyladenosine(37) in tRNA + 5'-deoxyadenosine + L-methionine + 2 oxidized [2Fe-2S]-[ferredoxin] + S-adenosyl-L-homocysteine</text>
        <dbReference type="Rhea" id="RHEA:43332"/>
        <dbReference type="Rhea" id="RHEA-COMP:10000"/>
        <dbReference type="Rhea" id="RHEA-COMP:10001"/>
        <dbReference type="Rhea" id="RHEA-COMP:10162"/>
        <dbReference type="Rhea" id="RHEA-COMP:10485"/>
        <dbReference type="ChEBI" id="CHEBI:17319"/>
        <dbReference type="ChEBI" id="CHEBI:33737"/>
        <dbReference type="ChEBI" id="CHEBI:33738"/>
        <dbReference type="ChEBI" id="CHEBI:57844"/>
        <dbReference type="ChEBI" id="CHEBI:57856"/>
        <dbReference type="ChEBI" id="CHEBI:59789"/>
        <dbReference type="ChEBI" id="CHEBI:74411"/>
        <dbReference type="ChEBI" id="CHEBI:74497"/>
        <dbReference type="EC" id="2.1.1.192"/>
    </reaction>
</comment>
<feature type="binding site" evidence="13">
    <location>
        <position position="128"/>
    </location>
    <ligand>
        <name>[4Fe-4S] cluster</name>
        <dbReference type="ChEBI" id="CHEBI:49883"/>
        <note>4Fe-4S-S-AdoMet</note>
    </ligand>
</feature>
<evidence type="ECO:0000313" key="15">
    <source>
        <dbReference type="EMBL" id="ARU62383.1"/>
    </source>
</evidence>
<name>A0A1Y0ISN0_9BACL</name>
<evidence type="ECO:0000256" key="6">
    <source>
        <dbReference type="ARBA" id="ARBA00022679"/>
    </source>
</evidence>
<evidence type="ECO:0000259" key="14">
    <source>
        <dbReference type="PROSITE" id="PS51918"/>
    </source>
</evidence>
<dbReference type="Gene3D" id="1.10.150.530">
    <property type="match status" value="1"/>
</dbReference>
<accession>A0A1Y0ISN0</accession>
<dbReference type="HAMAP" id="MF_01849">
    <property type="entry name" value="RNA_methyltr_RlmN"/>
    <property type="match status" value="1"/>
</dbReference>
<dbReference type="InterPro" id="IPR007197">
    <property type="entry name" value="rSAM"/>
</dbReference>
<feature type="binding site" evidence="13">
    <location>
        <begin position="181"/>
        <end position="182"/>
    </location>
    <ligand>
        <name>S-adenosyl-L-methionine</name>
        <dbReference type="ChEBI" id="CHEBI:59789"/>
    </ligand>
</feature>
<dbReference type="InterPro" id="IPR040072">
    <property type="entry name" value="Methyltransferase_A"/>
</dbReference>
<dbReference type="InterPro" id="IPR058240">
    <property type="entry name" value="rSAM_sf"/>
</dbReference>
<dbReference type="Pfam" id="PF21016">
    <property type="entry name" value="RlmN_N"/>
    <property type="match status" value="1"/>
</dbReference>
<keyword evidence="16" id="KW-1185">Reference proteome</keyword>
<dbReference type="PANTHER" id="PTHR30544">
    <property type="entry name" value="23S RRNA METHYLTRANSFERASE"/>
    <property type="match status" value="1"/>
</dbReference>
<dbReference type="CDD" id="cd01335">
    <property type="entry name" value="Radical_SAM"/>
    <property type="match status" value="1"/>
</dbReference>
<dbReference type="SFLD" id="SFLDS00029">
    <property type="entry name" value="Radical_SAM"/>
    <property type="match status" value="1"/>
</dbReference>
<dbReference type="GO" id="GO:0000049">
    <property type="term" value="F:tRNA binding"/>
    <property type="evidence" value="ECO:0007669"/>
    <property type="project" value="UniProtKB-UniRule"/>
</dbReference>
<keyword evidence="12 13" id="KW-1015">Disulfide bond</keyword>
<dbReference type="Gene3D" id="3.20.20.70">
    <property type="entry name" value="Aldolase class I"/>
    <property type="match status" value="1"/>
</dbReference>
<dbReference type="Pfam" id="PF04055">
    <property type="entry name" value="Radical_SAM"/>
    <property type="match status" value="1"/>
</dbReference>
<keyword evidence="3 13" id="KW-0963">Cytoplasm</keyword>
<feature type="active site" description="S-methylcysteine intermediate" evidence="13">
    <location>
        <position position="355"/>
    </location>
</feature>
<dbReference type="GO" id="GO:0051539">
    <property type="term" value="F:4 iron, 4 sulfur cluster binding"/>
    <property type="evidence" value="ECO:0007669"/>
    <property type="project" value="UniProtKB-UniRule"/>
</dbReference>
<dbReference type="InterPro" id="IPR013785">
    <property type="entry name" value="Aldolase_TIM"/>
</dbReference>
<evidence type="ECO:0000313" key="16">
    <source>
        <dbReference type="Proteomes" id="UP000195437"/>
    </source>
</evidence>
<keyword evidence="9 13" id="KW-0479">Metal-binding</keyword>
<feature type="binding site" evidence="13">
    <location>
        <position position="213"/>
    </location>
    <ligand>
        <name>S-adenosyl-L-methionine</name>
        <dbReference type="ChEBI" id="CHEBI:59789"/>
    </ligand>
</feature>
<dbReference type="SFLD" id="SFLDF00275">
    <property type="entry name" value="adenosine_C2_methyltransferase"/>
    <property type="match status" value="1"/>
</dbReference>
<sequence length="365" mass="41355">METIPMINEKQALSDAGHKVHLLNLEFDDLEKWVQSIGQPKFRGKQIFQWLYVDRVTDFDAMSNLPQKLREQLKETATINTMREVTRQVSTDGTIKWLWELYDGSTIETVLMRHDYGNSVCVSSQVGCRMGCTFCASTLGGLVRNLTGGEVVEQLLNVQRFLDSAAEEQERVSSVVLMGSGEPMENYDEVMKFVDIINDQNGLKIGARHITISTSGLVPAIRRLADEKRQITMAISLHATRDEIRSALMPINRRWGIDELLESCRYYIRQTGRRISFEYALVGGQNDDLAHARELAGLLTNIDCHVNLIPVNYVPERNYTRTPKDQIRAFVNELNRLGVNATVRREKGHDIAAACGQLRAEQGRI</sequence>
<feature type="binding site" evidence="13">
    <location>
        <position position="132"/>
    </location>
    <ligand>
        <name>[4Fe-4S] cluster</name>
        <dbReference type="ChEBI" id="CHEBI:49883"/>
        <note>4Fe-4S-S-AdoMet</note>
    </ligand>
</feature>
<dbReference type="PROSITE" id="PS51918">
    <property type="entry name" value="RADICAL_SAM"/>
    <property type="match status" value="1"/>
</dbReference>
<dbReference type="NCBIfam" id="TIGR00048">
    <property type="entry name" value="rRNA_mod_RlmN"/>
    <property type="match status" value="1"/>
</dbReference>
<feature type="binding site" evidence="13">
    <location>
        <position position="135"/>
    </location>
    <ligand>
        <name>[4Fe-4S] cluster</name>
        <dbReference type="ChEBI" id="CHEBI:49883"/>
        <note>4Fe-4S-S-AdoMet</note>
    </ligand>
</feature>
<dbReference type="PIRSF" id="PIRSF006004">
    <property type="entry name" value="CHP00048"/>
    <property type="match status" value="1"/>
</dbReference>
<gene>
    <name evidence="13" type="primary">rlmN</name>
    <name evidence="15" type="ORF">CBW65_16485</name>
</gene>
<dbReference type="EC" id="2.1.1.192" evidence="13"/>
<proteinExistence type="inferred from homology"/>